<reference evidence="1 2" key="1">
    <citation type="submission" date="2019-05" db="EMBL/GenBank/DDBJ databases">
        <title>Another draft genome of Portunus trituberculatus and its Hox gene families provides insights of decapod evolution.</title>
        <authorList>
            <person name="Jeong J.-H."/>
            <person name="Song I."/>
            <person name="Kim S."/>
            <person name="Choi T."/>
            <person name="Kim D."/>
            <person name="Ryu S."/>
            <person name="Kim W."/>
        </authorList>
    </citation>
    <scope>NUCLEOTIDE SEQUENCE [LARGE SCALE GENOMIC DNA]</scope>
    <source>
        <tissue evidence="1">Muscle</tissue>
    </source>
</reference>
<evidence type="ECO:0000313" key="1">
    <source>
        <dbReference type="EMBL" id="MPC39026.1"/>
    </source>
</evidence>
<comment type="caution">
    <text evidence="1">The sequence shown here is derived from an EMBL/GenBank/DDBJ whole genome shotgun (WGS) entry which is preliminary data.</text>
</comment>
<dbReference type="AlphaFoldDB" id="A0A5B7F103"/>
<name>A0A5B7F103_PORTR</name>
<organism evidence="1 2">
    <name type="scientific">Portunus trituberculatus</name>
    <name type="common">Swimming crab</name>
    <name type="synonym">Neptunus trituberculatus</name>
    <dbReference type="NCBI Taxonomy" id="210409"/>
    <lineage>
        <taxon>Eukaryota</taxon>
        <taxon>Metazoa</taxon>
        <taxon>Ecdysozoa</taxon>
        <taxon>Arthropoda</taxon>
        <taxon>Crustacea</taxon>
        <taxon>Multicrustacea</taxon>
        <taxon>Malacostraca</taxon>
        <taxon>Eumalacostraca</taxon>
        <taxon>Eucarida</taxon>
        <taxon>Decapoda</taxon>
        <taxon>Pleocyemata</taxon>
        <taxon>Brachyura</taxon>
        <taxon>Eubrachyura</taxon>
        <taxon>Portunoidea</taxon>
        <taxon>Portunidae</taxon>
        <taxon>Portuninae</taxon>
        <taxon>Portunus</taxon>
    </lineage>
</organism>
<protein>
    <submittedName>
        <fullName evidence="1">Uncharacterized protein</fullName>
    </submittedName>
</protein>
<proteinExistence type="predicted"/>
<sequence>MLKGEAGVQTRYNHVNKGRVSAMAFTFIHKNTLRLCVSKLRDPCWSLEIESRYQLLIMKCLAVICEHEVNKALVWCVAVRSQHSSLN</sequence>
<evidence type="ECO:0000313" key="2">
    <source>
        <dbReference type="Proteomes" id="UP000324222"/>
    </source>
</evidence>
<dbReference type="EMBL" id="VSRR010004237">
    <property type="protein sequence ID" value="MPC39026.1"/>
    <property type="molecule type" value="Genomic_DNA"/>
</dbReference>
<gene>
    <name evidence="1" type="ORF">E2C01_032545</name>
</gene>
<keyword evidence="2" id="KW-1185">Reference proteome</keyword>
<accession>A0A5B7F103</accession>
<dbReference type="Proteomes" id="UP000324222">
    <property type="component" value="Unassembled WGS sequence"/>
</dbReference>